<name>A0A8X6L1Q0_TRICU</name>
<dbReference type="AlphaFoldDB" id="A0A8X6L1Q0"/>
<sequence>MSLLPINFITQFLEEALSSVLAYNNLNWEPPIRLSEDPFTTTMISRSIATALNHYCMEEYFSRNEPEWVYLSGTEAEMYIHHYLREYMNTVQIEDRYTYFYFISLICQLCVSVIRRGRSEIVRFVIAEAVNILRSRCDATHFVYFNRLAVDYNFYHRAKHAESEDDGFGTDAED</sequence>
<reference evidence="1" key="1">
    <citation type="submission" date="2020-07" db="EMBL/GenBank/DDBJ databases">
        <title>Multicomponent nature underlies the extraordinary mechanical properties of spider dragline silk.</title>
        <authorList>
            <person name="Kono N."/>
            <person name="Nakamura H."/>
            <person name="Mori M."/>
            <person name="Yoshida Y."/>
            <person name="Ohtoshi R."/>
            <person name="Malay A.D."/>
            <person name="Moran D.A.P."/>
            <person name="Tomita M."/>
            <person name="Numata K."/>
            <person name="Arakawa K."/>
        </authorList>
    </citation>
    <scope>NUCLEOTIDE SEQUENCE</scope>
</reference>
<proteinExistence type="predicted"/>
<dbReference type="Proteomes" id="UP000887116">
    <property type="component" value="Unassembled WGS sequence"/>
</dbReference>
<gene>
    <name evidence="1" type="primary">NCL1_34539</name>
    <name evidence="1" type="ORF">TNCT_603051</name>
</gene>
<dbReference type="EMBL" id="BMAO01013997">
    <property type="protein sequence ID" value="GFQ92256.1"/>
    <property type="molecule type" value="Genomic_DNA"/>
</dbReference>
<keyword evidence="2" id="KW-1185">Reference proteome</keyword>
<evidence type="ECO:0000313" key="2">
    <source>
        <dbReference type="Proteomes" id="UP000887116"/>
    </source>
</evidence>
<comment type="caution">
    <text evidence="1">The sequence shown here is derived from an EMBL/GenBank/DDBJ whole genome shotgun (WGS) entry which is preliminary data.</text>
</comment>
<evidence type="ECO:0000313" key="1">
    <source>
        <dbReference type="EMBL" id="GFQ92256.1"/>
    </source>
</evidence>
<protein>
    <submittedName>
        <fullName evidence="1">Uncharacterized protein</fullName>
    </submittedName>
</protein>
<organism evidence="1 2">
    <name type="scientific">Trichonephila clavata</name>
    <name type="common">Joro spider</name>
    <name type="synonym">Nephila clavata</name>
    <dbReference type="NCBI Taxonomy" id="2740835"/>
    <lineage>
        <taxon>Eukaryota</taxon>
        <taxon>Metazoa</taxon>
        <taxon>Ecdysozoa</taxon>
        <taxon>Arthropoda</taxon>
        <taxon>Chelicerata</taxon>
        <taxon>Arachnida</taxon>
        <taxon>Araneae</taxon>
        <taxon>Araneomorphae</taxon>
        <taxon>Entelegynae</taxon>
        <taxon>Araneoidea</taxon>
        <taxon>Nephilidae</taxon>
        <taxon>Trichonephila</taxon>
    </lineage>
</organism>
<accession>A0A8X6L1Q0</accession>
<dbReference type="OrthoDB" id="6412392at2759"/>